<proteinExistence type="predicted"/>
<dbReference type="Proteomes" id="UP000289738">
    <property type="component" value="Chromosome A03"/>
</dbReference>
<sequence>MTRAIDAAAPESSHGSETAADAPPPPPTTRLCIWPDGGTLMWIAGYYFLRIEAQIEVYQAQMHAAGIDPASGSDPTAGDSDSVGGTWTSSSPSAPPTQDHGTDDDDDYLDLFIVQNMLGYEDTLYRRDRIDHIAVRLSRVAPRVLRTRKNLLQRPPEQIRSHLKRAGFEHVTYILKWDHDWVGLYFDREMSTSVPYFSPALCGDGYHLA</sequence>
<evidence type="ECO:0000313" key="3">
    <source>
        <dbReference type="Proteomes" id="UP000289738"/>
    </source>
</evidence>
<comment type="caution">
    <text evidence="2">The sequence shown here is derived from an EMBL/GenBank/DDBJ whole genome shotgun (WGS) entry which is preliminary data.</text>
</comment>
<reference evidence="2 3" key="1">
    <citation type="submission" date="2019-01" db="EMBL/GenBank/DDBJ databases">
        <title>Sequencing of cultivated peanut Arachis hypogaea provides insights into genome evolution and oil improvement.</title>
        <authorList>
            <person name="Chen X."/>
        </authorList>
    </citation>
    <scope>NUCLEOTIDE SEQUENCE [LARGE SCALE GENOMIC DNA]</scope>
    <source>
        <strain evidence="3">cv. Fuhuasheng</strain>
        <tissue evidence="2">Leaves</tissue>
    </source>
</reference>
<dbReference type="EMBL" id="SDMP01000003">
    <property type="protein sequence ID" value="RYR68199.1"/>
    <property type="molecule type" value="Genomic_DNA"/>
</dbReference>
<organism evidence="2 3">
    <name type="scientific">Arachis hypogaea</name>
    <name type="common">Peanut</name>
    <dbReference type="NCBI Taxonomy" id="3818"/>
    <lineage>
        <taxon>Eukaryota</taxon>
        <taxon>Viridiplantae</taxon>
        <taxon>Streptophyta</taxon>
        <taxon>Embryophyta</taxon>
        <taxon>Tracheophyta</taxon>
        <taxon>Spermatophyta</taxon>
        <taxon>Magnoliopsida</taxon>
        <taxon>eudicotyledons</taxon>
        <taxon>Gunneridae</taxon>
        <taxon>Pentapetalae</taxon>
        <taxon>rosids</taxon>
        <taxon>fabids</taxon>
        <taxon>Fabales</taxon>
        <taxon>Fabaceae</taxon>
        <taxon>Papilionoideae</taxon>
        <taxon>50 kb inversion clade</taxon>
        <taxon>dalbergioids sensu lato</taxon>
        <taxon>Dalbergieae</taxon>
        <taxon>Pterocarpus clade</taxon>
        <taxon>Arachis</taxon>
    </lineage>
</organism>
<gene>
    <name evidence="2" type="ORF">Ahy_A03g014680</name>
</gene>
<feature type="region of interest" description="Disordered" evidence="1">
    <location>
        <begin position="1"/>
        <end position="30"/>
    </location>
</feature>
<accession>A0A445DYI7</accession>
<protein>
    <submittedName>
        <fullName evidence="2">Uncharacterized protein</fullName>
    </submittedName>
</protein>
<name>A0A445DYI7_ARAHY</name>
<keyword evidence="3" id="KW-1185">Reference proteome</keyword>
<feature type="region of interest" description="Disordered" evidence="1">
    <location>
        <begin position="69"/>
        <end position="104"/>
    </location>
</feature>
<dbReference type="AlphaFoldDB" id="A0A445DYI7"/>
<evidence type="ECO:0000313" key="2">
    <source>
        <dbReference type="EMBL" id="RYR68199.1"/>
    </source>
</evidence>
<evidence type="ECO:0000256" key="1">
    <source>
        <dbReference type="SAM" id="MobiDB-lite"/>
    </source>
</evidence>